<protein>
    <submittedName>
        <fullName evidence="2">Uncharacterized protein</fullName>
    </submittedName>
</protein>
<organism evidence="2 3">
    <name type="scientific">Paraphoma chrysanthemicola</name>
    <dbReference type="NCBI Taxonomy" id="798071"/>
    <lineage>
        <taxon>Eukaryota</taxon>
        <taxon>Fungi</taxon>
        <taxon>Dikarya</taxon>
        <taxon>Ascomycota</taxon>
        <taxon>Pezizomycotina</taxon>
        <taxon>Dothideomycetes</taxon>
        <taxon>Pleosporomycetidae</taxon>
        <taxon>Pleosporales</taxon>
        <taxon>Pleosporineae</taxon>
        <taxon>Phaeosphaeriaceae</taxon>
        <taxon>Paraphoma</taxon>
    </lineage>
</organism>
<proteinExistence type="predicted"/>
<reference evidence="2" key="1">
    <citation type="journal article" date="2021" name="Nat. Commun.">
        <title>Genetic determinants of endophytism in the Arabidopsis root mycobiome.</title>
        <authorList>
            <person name="Mesny F."/>
            <person name="Miyauchi S."/>
            <person name="Thiergart T."/>
            <person name="Pickel B."/>
            <person name="Atanasova L."/>
            <person name="Karlsson M."/>
            <person name="Huettel B."/>
            <person name="Barry K.W."/>
            <person name="Haridas S."/>
            <person name="Chen C."/>
            <person name="Bauer D."/>
            <person name="Andreopoulos W."/>
            <person name="Pangilinan J."/>
            <person name="LaButti K."/>
            <person name="Riley R."/>
            <person name="Lipzen A."/>
            <person name="Clum A."/>
            <person name="Drula E."/>
            <person name="Henrissat B."/>
            <person name="Kohler A."/>
            <person name="Grigoriev I.V."/>
            <person name="Martin F.M."/>
            <person name="Hacquard S."/>
        </authorList>
    </citation>
    <scope>NUCLEOTIDE SEQUENCE</scope>
    <source>
        <strain evidence="2">MPI-SDFR-AT-0120</strain>
    </source>
</reference>
<keyword evidence="3" id="KW-1185">Reference proteome</keyword>
<dbReference type="OrthoDB" id="5132818at2759"/>
<gene>
    <name evidence="2" type="ORF">FB567DRAFT_196422</name>
</gene>
<feature type="signal peptide" evidence="1">
    <location>
        <begin position="1"/>
        <end position="26"/>
    </location>
</feature>
<dbReference type="Proteomes" id="UP000813461">
    <property type="component" value="Unassembled WGS sequence"/>
</dbReference>
<feature type="chain" id="PRO_5035449021" evidence="1">
    <location>
        <begin position="27"/>
        <end position="188"/>
    </location>
</feature>
<dbReference type="AlphaFoldDB" id="A0A8K0QVM2"/>
<evidence type="ECO:0000256" key="1">
    <source>
        <dbReference type="SAM" id="SignalP"/>
    </source>
</evidence>
<keyword evidence="1" id="KW-0732">Signal</keyword>
<comment type="caution">
    <text evidence="2">The sequence shown here is derived from an EMBL/GenBank/DDBJ whole genome shotgun (WGS) entry which is preliminary data.</text>
</comment>
<accession>A0A8K0QVM2</accession>
<evidence type="ECO:0000313" key="2">
    <source>
        <dbReference type="EMBL" id="KAH7073258.1"/>
    </source>
</evidence>
<name>A0A8K0QVM2_9PLEO</name>
<dbReference type="EMBL" id="JAGMVJ010000022">
    <property type="protein sequence ID" value="KAH7073258.1"/>
    <property type="molecule type" value="Genomic_DNA"/>
</dbReference>
<sequence length="188" mass="19970">MAFALTGQKSSTILLYLIISLAPALSQLVTHGTSTSLTRCPRVIGTLSPNAPVNSTGLRSFRWLDKMQDWYLTMSFNDTRSPFLVSQMHDLQGYISAPANSAAVACVHMLGGLNATAGGGSGCDGVLSPECITWLSDHMRYATRGSPRDLRCANNPNITELRRVCGSDMASQGVIGTGMLAEASAKSI</sequence>
<evidence type="ECO:0000313" key="3">
    <source>
        <dbReference type="Proteomes" id="UP000813461"/>
    </source>
</evidence>